<protein>
    <submittedName>
        <fullName evidence="1">Uncharacterized protein</fullName>
    </submittedName>
</protein>
<proteinExistence type="predicted"/>
<reference evidence="2" key="1">
    <citation type="submission" date="2016-12" db="EMBL/GenBank/DDBJ databases">
        <title>Comparative genomics of four Isosphaeraceae planctomycetes: a common pool of plasmids and glycoside hydrolase genes.</title>
        <authorList>
            <person name="Ivanova A."/>
        </authorList>
    </citation>
    <scope>NUCLEOTIDE SEQUENCE [LARGE SCALE GENOMIC DNA]</scope>
    <source>
        <strain evidence="2">PX4</strain>
    </source>
</reference>
<sequence length="221" mass="24640">MHSIDWQCDESDDRVVIRGPETQVTFLRLGDRWIHHVSFGRRDSSDAALDELVSSEESDPRQDDPARVVSPVYQDLHRHTFAGDEGRGVCLLLTGRLFHHHFSAAVTVSTDPDREDAVIIDFDVADRCRAEVSSLAATYLVRLGSSELRDADSQSIVWTGRQLGEGVLTLQSDAGAILALAEAGRQSTRAQALARLAPDSFTHRLRYRWRWATTADSGRSR</sequence>
<dbReference type="Proteomes" id="UP000186309">
    <property type="component" value="Chromosome"/>
</dbReference>
<dbReference type="KEGG" id="pbor:BSF38_05456"/>
<dbReference type="OrthoDB" id="280367at2"/>
<dbReference type="EMBL" id="CP019082">
    <property type="protein sequence ID" value="APW63870.1"/>
    <property type="molecule type" value="Genomic_DNA"/>
</dbReference>
<dbReference type="RefSeq" id="WP_076350176.1">
    <property type="nucleotide sequence ID" value="NZ_CP019082.1"/>
</dbReference>
<organism evidence="1 2">
    <name type="scientific">Paludisphaera borealis</name>
    <dbReference type="NCBI Taxonomy" id="1387353"/>
    <lineage>
        <taxon>Bacteria</taxon>
        <taxon>Pseudomonadati</taxon>
        <taxon>Planctomycetota</taxon>
        <taxon>Planctomycetia</taxon>
        <taxon>Isosphaerales</taxon>
        <taxon>Isosphaeraceae</taxon>
        <taxon>Paludisphaera</taxon>
    </lineage>
</organism>
<gene>
    <name evidence="1" type="ORF">BSF38_05456</name>
</gene>
<name>A0A1U7CY39_9BACT</name>
<keyword evidence="2" id="KW-1185">Reference proteome</keyword>
<dbReference type="AlphaFoldDB" id="A0A1U7CY39"/>
<accession>A0A1U7CY39</accession>
<evidence type="ECO:0000313" key="2">
    <source>
        <dbReference type="Proteomes" id="UP000186309"/>
    </source>
</evidence>
<evidence type="ECO:0000313" key="1">
    <source>
        <dbReference type="EMBL" id="APW63870.1"/>
    </source>
</evidence>